<evidence type="ECO:0000256" key="6">
    <source>
        <dbReference type="SAM" id="MobiDB-lite"/>
    </source>
</evidence>
<keyword evidence="5" id="KW-0460">Magnesium</keyword>
<dbReference type="GO" id="GO:0046872">
    <property type="term" value="F:metal ion binding"/>
    <property type="evidence" value="ECO:0007669"/>
    <property type="project" value="UniProtKB-KW"/>
</dbReference>
<dbReference type="eggNOG" id="COG0212">
    <property type="taxonomic scope" value="Bacteria"/>
</dbReference>
<feature type="binding site" evidence="4">
    <location>
        <position position="84"/>
    </location>
    <ligand>
        <name>substrate</name>
    </ligand>
</feature>
<protein>
    <recommendedName>
        <fullName evidence="5">5-formyltetrahydrofolate cyclo-ligase</fullName>
        <ecNumber evidence="5">6.3.3.2</ecNumber>
    </recommendedName>
</protein>
<comment type="cofactor">
    <cofactor evidence="5">
        <name>Mg(2+)</name>
        <dbReference type="ChEBI" id="CHEBI:18420"/>
    </cofactor>
</comment>
<evidence type="ECO:0000313" key="7">
    <source>
        <dbReference type="EMBL" id="EAQ96420.1"/>
    </source>
</evidence>
<dbReference type="GO" id="GO:0009396">
    <property type="term" value="P:folic acid-containing compound biosynthetic process"/>
    <property type="evidence" value="ECO:0007669"/>
    <property type="project" value="TreeGrafter"/>
</dbReference>
<keyword evidence="5" id="KW-0479">Metal-binding</keyword>
<dbReference type="HOGENOM" id="CLU_066245_0_0_6"/>
<evidence type="ECO:0000256" key="2">
    <source>
        <dbReference type="ARBA" id="ARBA00022741"/>
    </source>
</evidence>
<feature type="compositionally biased region" description="Low complexity" evidence="6">
    <location>
        <begin position="7"/>
        <end position="29"/>
    </location>
</feature>
<dbReference type="AlphaFoldDB" id="A4ABX0"/>
<gene>
    <name evidence="7" type="ORF">KT71_05332</name>
</gene>
<dbReference type="RefSeq" id="WP_008293485.1">
    <property type="nucleotide sequence ID" value="NZ_CM002299.1"/>
</dbReference>
<reference evidence="7 8" key="1">
    <citation type="journal article" date="2007" name="Proc. Natl. Acad. Sci. U.S.A.">
        <title>Characterization of a marine gammaproteobacterium capable of aerobic anoxygenic photosynthesis.</title>
        <authorList>
            <person name="Fuchs B.M."/>
            <person name="Spring S."/>
            <person name="Teeling H."/>
            <person name="Quast C."/>
            <person name="Wulf J."/>
            <person name="Schattenhofer M."/>
            <person name="Yan S."/>
            <person name="Ferriera S."/>
            <person name="Johnson J."/>
            <person name="Glockner F.O."/>
            <person name="Amann R."/>
        </authorList>
    </citation>
    <scope>NUCLEOTIDE SEQUENCE [LARGE SCALE GENOMIC DNA]</scope>
    <source>
        <strain evidence="7">KT71</strain>
    </source>
</reference>
<feature type="region of interest" description="Disordered" evidence="6">
    <location>
        <begin position="1"/>
        <end position="34"/>
    </location>
</feature>
<evidence type="ECO:0000256" key="1">
    <source>
        <dbReference type="ARBA" id="ARBA00010638"/>
    </source>
</evidence>
<dbReference type="PANTHER" id="PTHR23407:SF1">
    <property type="entry name" value="5-FORMYLTETRAHYDROFOLATE CYCLO-LIGASE"/>
    <property type="match status" value="1"/>
</dbReference>
<dbReference type="Proteomes" id="UP000019205">
    <property type="component" value="Chromosome"/>
</dbReference>
<dbReference type="Gene3D" id="3.40.50.10420">
    <property type="entry name" value="NagB/RpiA/CoA transferase-like"/>
    <property type="match status" value="1"/>
</dbReference>
<name>A4ABX0_9GAMM</name>
<dbReference type="InterPro" id="IPR024185">
    <property type="entry name" value="FTHF_cligase-like_sf"/>
</dbReference>
<comment type="catalytic activity">
    <reaction evidence="5">
        <text>(6S)-5-formyl-5,6,7,8-tetrahydrofolate + ATP = (6R)-5,10-methenyltetrahydrofolate + ADP + phosphate</text>
        <dbReference type="Rhea" id="RHEA:10488"/>
        <dbReference type="ChEBI" id="CHEBI:30616"/>
        <dbReference type="ChEBI" id="CHEBI:43474"/>
        <dbReference type="ChEBI" id="CHEBI:57455"/>
        <dbReference type="ChEBI" id="CHEBI:57457"/>
        <dbReference type="ChEBI" id="CHEBI:456216"/>
        <dbReference type="EC" id="6.3.3.2"/>
    </reaction>
</comment>
<dbReference type="PANTHER" id="PTHR23407">
    <property type="entry name" value="ATPASE INHIBITOR/5-FORMYLTETRAHYDROFOLATE CYCLO-LIGASE"/>
    <property type="match status" value="1"/>
</dbReference>
<dbReference type="InterPro" id="IPR002698">
    <property type="entry name" value="FTHF_cligase"/>
</dbReference>
<evidence type="ECO:0000256" key="5">
    <source>
        <dbReference type="RuleBase" id="RU361279"/>
    </source>
</evidence>
<dbReference type="GO" id="GO:0030272">
    <property type="term" value="F:5-formyltetrahydrofolate cyclo-ligase activity"/>
    <property type="evidence" value="ECO:0007669"/>
    <property type="project" value="UniProtKB-EC"/>
</dbReference>
<dbReference type="EC" id="6.3.3.2" evidence="5"/>
<dbReference type="STRING" id="314285.KT71_05332"/>
<dbReference type="OrthoDB" id="9801938at2"/>
<comment type="similarity">
    <text evidence="1 5">Belongs to the 5-formyltetrahydrofolate cyclo-ligase family.</text>
</comment>
<organism evidence="7 8">
    <name type="scientific">Congregibacter litoralis KT71</name>
    <dbReference type="NCBI Taxonomy" id="314285"/>
    <lineage>
        <taxon>Bacteria</taxon>
        <taxon>Pseudomonadati</taxon>
        <taxon>Pseudomonadota</taxon>
        <taxon>Gammaproteobacteria</taxon>
        <taxon>Cellvibrionales</taxon>
        <taxon>Halieaceae</taxon>
        <taxon>Congregibacter</taxon>
    </lineage>
</organism>
<proteinExistence type="inferred from homology"/>
<dbReference type="NCBIfam" id="TIGR02727">
    <property type="entry name" value="MTHFS_bact"/>
    <property type="match status" value="1"/>
</dbReference>
<evidence type="ECO:0000256" key="3">
    <source>
        <dbReference type="ARBA" id="ARBA00022840"/>
    </source>
</evidence>
<dbReference type="EMBL" id="AAOA02000006">
    <property type="protein sequence ID" value="EAQ96420.1"/>
    <property type="molecule type" value="Genomic_DNA"/>
</dbReference>
<dbReference type="Pfam" id="PF01812">
    <property type="entry name" value="5-FTHF_cyc-lig"/>
    <property type="match status" value="1"/>
</dbReference>
<evidence type="ECO:0000256" key="4">
    <source>
        <dbReference type="PIRSR" id="PIRSR006806-1"/>
    </source>
</evidence>
<feature type="binding site" evidence="4">
    <location>
        <begin position="34"/>
        <end position="38"/>
    </location>
    <ligand>
        <name>ATP</name>
        <dbReference type="ChEBI" id="CHEBI:30616"/>
    </ligand>
</feature>
<keyword evidence="3 4" id="KW-0067">ATP-binding</keyword>
<comment type="caution">
    <text evidence="7">The sequence shown here is derived from an EMBL/GenBank/DDBJ whole genome shotgun (WGS) entry which is preliminary data.</text>
</comment>
<keyword evidence="8" id="KW-1185">Reference proteome</keyword>
<keyword evidence="7" id="KW-0436">Ligase</keyword>
<dbReference type="SUPFAM" id="SSF100950">
    <property type="entry name" value="NagB/RpiA/CoA transferase-like"/>
    <property type="match status" value="1"/>
</dbReference>
<dbReference type="GO" id="GO:0035999">
    <property type="term" value="P:tetrahydrofolate interconversion"/>
    <property type="evidence" value="ECO:0007669"/>
    <property type="project" value="TreeGrafter"/>
</dbReference>
<reference evidence="7 8" key="2">
    <citation type="journal article" date="2009" name="PLoS ONE">
        <title>The photosynthetic apparatus and its regulation in the aerobic gammaproteobacterium Congregibacter litoralis gen. nov., sp. nov.</title>
        <authorList>
            <person name="Spring S."/>
            <person name="Lunsdorf H."/>
            <person name="Fuchs B.M."/>
            <person name="Tindall B.J."/>
        </authorList>
    </citation>
    <scope>NUCLEOTIDE SEQUENCE [LARGE SCALE GENOMIC DNA]</scope>
    <source>
        <strain evidence="7">KT71</strain>
    </source>
</reference>
<dbReference type="PIRSF" id="PIRSF006806">
    <property type="entry name" value="FTHF_cligase"/>
    <property type="match status" value="1"/>
</dbReference>
<sequence>MPVFQPAANSPDKSAAKSAAKSGTNSAANPTLSRQACRSHLRQQRRAIAPSYAREAGERVAHYLRNSSFWSADHIALYLANDGELDPAVIARAARSSGKHLYLPVITAEAMAFCEWRTDEPLRPNRFGIGEPTGTPVPPRDLQLVILPTVGWTARGFRLGMGGGYYDRFFGSKQASSAKRVALAYDCQRDDALEQLKEAWDQPLDAVLTESGILRLD</sequence>
<feature type="binding site" evidence="4">
    <location>
        <position position="79"/>
    </location>
    <ligand>
        <name>substrate</name>
    </ligand>
</feature>
<dbReference type="GO" id="GO:0005524">
    <property type="term" value="F:ATP binding"/>
    <property type="evidence" value="ECO:0007669"/>
    <property type="project" value="UniProtKB-KW"/>
</dbReference>
<feature type="binding site" evidence="4">
    <location>
        <begin position="158"/>
        <end position="166"/>
    </location>
    <ligand>
        <name>ATP</name>
        <dbReference type="ChEBI" id="CHEBI:30616"/>
    </ligand>
</feature>
<dbReference type="InterPro" id="IPR037171">
    <property type="entry name" value="NagB/RpiA_transferase-like"/>
</dbReference>
<accession>A4ABX0</accession>
<evidence type="ECO:0000313" key="8">
    <source>
        <dbReference type="Proteomes" id="UP000019205"/>
    </source>
</evidence>
<keyword evidence="2 4" id="KW-0547">Nucleotide-binding</keyword>